<feature type="domain" description="Glycosyltransferase subfamily 4-like N-terminal" evidence="2">
    <location>
        <begin position="14"/>
        <end position="178"/>
    </location>
</feature>
<dbReference type="KEGG" id="sshi:J5U23_01539"/>
<dbReference type="Pfam" id="PF00534">
    <property type="entry name" value="Glycos_transf_1"/>
    <property type="match status" value="1"/>
</dbReference>
<accession>A0A8F5BNR0</accession>
<evidence type="ECO:0000313" key="3">
    <source>
        <dbReference type="EMBL" id="QXJ28670.1"/>
    </source>
</evidence>
<dbReference type="RefSeq" id="WP_218267440.1">
    <property type="nucleotide sequence ID" value="NZ_CP077717.1"/>
</dbReference>
<dbReference type="PANTHER" id="PTHR45947:SF3">
    <property type="entry name" value="SULFOQUINOVOSYL TRANSFERASE SQD2"/>
    <property type="match status" value="1"/>
</dbReference>
<protein>
    <submittedName>
        <fullName evidence="3">Uncharacterized protein</fullName>
    </submittedName>
</protein>
<evidence type="ECO:0000259" key="1">
    <source>
        <dbReference type="Pfam" id="PF00534"/>
    </source>
</evidence>
<evidence type="ECO:0000259" key="2">
    <source>
        <dbReference type="Pfam" id="PF13439"/>
    </source>
</evidence>
<dbReference type="Proteomes" id="UP000694018">
    <property type="component" value="Chromosome"/>
</dbReference>
<reference evidence="3" key="1">
    <citation type="journal article" date="2021" name="Environ. Microbiol.">
        <title>New insights into the diversity and evolution of the archaeal mobilome from three complete genomes of Saccharolobus shibatae.</title>
        <authorList>
            <person name="Medvedeva S."/>
            <person name="Brandt D."/>
            <person name="Cvirkaite-Krupovic V."/>
            <person name="Liu Y."/>
            <person name="Severinov K."/>
            <person name="Ishino S."/>
            <person name="Ishino Y."/>
            <person name="Prangishvili D."/>
            <person name="Kalinowski J."/>
            <person name="Krupovic M."/>
        </authorList>
    </citation>
    <scope>NUCLEOTIDE SEQUENCE</scope>
    <source>
        <strain evidence="3">B12</strain>
    </source>
</reference>
<dbReference type="CDD" id="cd03801">
    <property type="entry name" value="GT4_PimA-like"/>
    <property type="match status" value="1"/>
</dbReference>
<sequence>MRIVQVAPFYHPIVGGVEKTVKKISEFLVKKGNEVIVVTYNRDRKHKANFAAIEEINGVKVIRVKPLIIWSHGSYSPSISTIVKSLNPDILHVHVWRHPHIFQLRNIDSIRILQPHSPFYMREQVGYITFIYYKLIDKIGKNAIKKYNIISMTPLEQEILHRKFSINSELIPNGVDDELFSVNSKGDNYYLYIGRIGKEKNILTMLRAYKLSRIARPLIIAGPDNGFVKEIIKYSETNNIHAKYLGEVSDKDKIDLLSKCRALINPSPYEGFGLTLLEAQAMGKPVIIVGHGGQEFAAPPGKSSIRAENDVESLAKAFIQMEDEVLYKKLSEGATTWAKNFRYSMILDKYLRFYKILLNKYYS</sequence>
<dbReference type="InterPro" id="IPR001296">
    <property type="entry name" value="Glyco_trans_1"/>
</dbReference>
<evidence type="ECO:0000313" key="4">
    <source>
        <dbReference type="Proteomes" id="UP000694018"/>
    </source>
</evidence>
<dbReference type="GeneID" id="65563107"/>
<dbReference type="EMBL" id="CP077717">
    <property type="protein sequence ID" value="QXJ28670.1"/>
    <property type="molecule type" value="Genomic_DNA"/>
</dbReference>
<dbReference type="AlphaFoldDB" id="A0A8F5BNR0"/>
<dbReference type="OrthoDB" id="132546at2157"/>
<organism evidence="3 4">
    <name type="scientific">Saccharolobus shibatae (strain ATCC 51178 / DSM 5389 / JCM 8931 / NBRC 15437 / B12)</name>
    <name type="common">Sulfolobus shibatae</name>
    <dbReference type="NCBI Taxonomy" id="523848"/>
    <lineage>
        <taxon>Archaea</taxon>
        <taxon>Thermoproteota</taxon>
        <taxon>Thermoprotei</taxon>
        <taxon>Sulfolobales</taxon>
        <taxon>Sulfolobaceae</taxon>
        <taxon>Saccharolobus</taxon>
    </lineage>
</organism>
<name>A0A8F5BNR0_SACSH</name>
<dbReference type="InterPro" id="IPR050194">
    <property type="entry name" value="Glycosyltransferase_grp1"/>
</dbReference>
<dbReference type="GO" id="GO:0016757">
    <property type="term" value="F:glycosyltransferase activity"/>
    <property type="evidence" value="ECO:0007669"/>
    <property type="project" value="InterPro"/>
</dbReference>
<proteinExistence type="predicted"/>
<dbReference type="Pfam" id="PF13439">
    <property type="entry name" value="Glyco_transf_4"/>
    <property type="match status" value="1"/>
</dbReference>
<gene>
    <name evidence="3" type="ORF">J5U23_01539</name>
</gene>
<feature type="domain" description="Glycosyl transferase family 1" evidence="1">
    <location>
        <begin position="184"/>
        <end position="335"/>
    </location>
</feature>
<dbReference type="PANTHER" id="PTHR45947">
    <property type="entry name" value="SULFOQUINOVOSYL TRANSFERASE SQD2"/>
    <property type="match status" value="1"/>
</dbReference>
<dbReference type="InterPro" id="IPR028098">
    <property type="entry name" value="Glyco_trans_4-like_N"/>
</dbReference>